<dbReference type="Proteomes" id="UP001275084">
    <property type="component" value="Unassembled WGS sequence"/>
</dbReference>
<evidence type="ECO:0000256" key="1">
    <source>
        <dbReference type="SAM" id="Phobius"/>
    </source>
</evidence>
<protein>
    <submittedName>
        <fullName evidence="2">P-loop containing nucleoside triphosphate hydrolase protein</fullName>
    </submittedName>
</protein>
<dbReference type="Pfam" id="PF17784">
    <property type="entry name" value="Sulfotransfer_4"/>
    <property type="match status" value="1"/>
</dbReference>
<evidence type="ECO:0000313" key="2">
    <source>
        <dbReference type="EMBL" id="KAK3346412.1"/>
    </source>
</evidence>
<dbReference type="Gene3D" id="3.40.50.300">
    <property type="entry name" value="P-loop containing nucleotide triphosphate hydrolases"/>
    <property type="match status" value="1"/>
</dbReference>
<dbReference type="SUPFAM" id="SSF52540">
    <property type="entry name" value="P-loop containing nucleoside triphosphate hydrolases"/>
    <property type="match status" value="1"/>
</dbReference>
<dbReference type="InterPro" id="IPR027417">
    <property type="entry name" value="P-loop_NTPase"/>
</dbReference>
<dbReference type="PANTHER" id="PTHR36978">
    <property type="entry name" value="P-LOOP CONTAINING NUCLEOTIDE TRIPHOSPHATE HYDROLASE"/>
    <property type="match status" value="1"/>
</dbReference>
<feature type="transmembrane region" description="Helical" evidence="1">
    <location>
        <begin position="256"/>
        <end position="279"/>
    </location>
</feature>
<accession>A0AAJ0MAT3</accession>
<dbReference type="GO" id="GO:0016787">
    <property type="term" value="F:hydrolase activity"/>
    <property type="evidence" value="ECO:0007669"/>
    <property type="project" value="UniProtKB-KW"/>
</dbReference>
<keyword evidence="1" id="KW-1133">Transmembrane helix</keyword>
<organism evidence="2 3">
    <name type="scientific">Lasiosphaeria hispida</name>
    <dbReference type="NCBI Taxonomy" id="260671"/>
    <lineage>
        <taxon>Eukaryota</taxon>
        <taxon>Fungi</taxon>
        <taxon>Dikarya</taxon>
        <taxon>Ascomycota</taxon>
        <taxon>Pezizomycotina</taxon>
        <taxon>Sordariomycetes</taxon>
        <taxon>Sordariomycetidae</taxon>
        <taxon>Sordariales</taxon>
        <taxon>Lasiosphaeriaceae</taxon>
        <taxon>Lasiosphaeria</taxon>
    </lineage>
</organism>
<keyword evidence="1" id="KW-0812">Transmembrane</keyword>
<proteinExistence type="predicted"/>
<keyword evidence="3" id="KW-1185">Reference proteome</keyword>
<dbReference type="InterPro" id="IPR040632">
    <property type="entry name" value="Sulfotransfer_4"/>
</dbReference>
<dbReference type="AlphaFoldDB" id="A0AAJ0MAT3"/>
<dbReference type="PANTHER" id="PTHR36978:SF4">
    <property type="entry name" value="P-LOOP CONTAINING NUCLEOSIDE TRIPHOSPHATE HYDROLASE PROTEIN"/>
    <property type="match status" value="1"/>
</dbReference>
<name>A0AAJ0MAT3_9PEZI</name>
<sequence length="280" mass="32208">MDYISGPKINFYKRADPVVPRPKPMKVLVVGLSRTGTASILVALQKLGLKPYHFHEANQNRDNAHWQFWLRAIRAKYDGIGRPLKSADDFDEVLWGYDAVTDAPCCLFVEELAAAYPDAKVVLSVRDRDSWFRSMQTSVLEILSWRSWTLLAYLDREYSGPYWALFNRATEVWSAGLPPYAPSARPALLRSFDDHNDMVRRVVPKENLLEFHPSDGWEPLCKFLDMPVPNRGFPHINDSKGFLTFHSALYWSRWVFVLRNVLIAMGTLGFFLVLGLHYVL</sequence>
<reference evidence="2" key="2">
    <citation type="submission" date="2023-06" db="EMBL/GenBank/DDBJ databases">
        <authorList>
            <consortium name="Lawrence Berkeley National Laboratory"/>
            <person name="Haridas S."/>
            <person name="Hensen N."/>
            <person name="Bonometti L."/>
            <person name="Westerberg I."/>
            <person name="Brannstrom I.O."/>
            <person name="Guillou S."/>
            <person name="Cros-Aarteil S."/>
            <person name="Calhoun S."/>
            <person name="Kuo A."/>
            <person name="Mondo S."/>
            <person name="Pangilinan J."/>
            <person name="Riley R."/>
            <person name="Labutti K."/>
            <person name="Andreopoulos B."/>
            <person name="Lipzen A."/>
            <person name="Chen C."/>
            <person name="Yanf M."/>
            <person name="Daum C."/>
            <person name="Ng V."/>
            <person name="Clum A."/>
            <person name="Steindorff A."/>
            <person name="Ohm R."/>
            <person name="Martin F."/>
            <person name="Silar P."/>
            <person name="Natvig D."/>
            <person name="Lalanne C."/>
            <person name="Gautier V."/>
            <person name="Ament-Velasquez S.L."/>
            <person name="Kruys A."/>
            <person name="Hutchinson M.I."/>
            <person name="Powell A.J."/>
            <person name="Barry K."/>
            <person name="Miller A.N."/>
            <person name="Grigoriev I.V."/>
            <person name="Debuchy R."/>
            <person name="Gladieux P."/>
            <person name="Thoren M.H."/>
            <person name="Johannesson H."/>
        </authorList>
    </citation>
    <scope>NUCLEOTIDE SEQUENCE</scope>
    <source>
        <strain evidence="2">CBS 955.72</strain>
    </source>
</reference>
<comment type="caution">
    <text evidence="2">The sequence shown here is derived from an EMBL/GenBank/DDBJ whole genome shotgun (WGS) entry which is preliminary data.</text>
</comment>
<keyword evidence="1" id="KW-0472">Membrane</keyword>
<keyword evidence="2" id="KW-0378">Hydrolase</keyword>
<gene>
    <name evidence="2" type="ORF">B0T25DRAFT_506833</name>
</gene>
<dbReference type="EMBL" id="JAUIQD010000006">
    <property type="protein sequence ID" value="KAK3346412.1"/>
    <property type="molecule type" value="Genomic_DNA"/>
</dbReference>
<reference evidence="2" key="1">
    <citation type="journal article" date="2023" name="Mol. Phylogenet. Evol.">
        <title>Genome-scale phylogeny and comparative genomics of the fungal order Sordariales.</title>
        <authorList>
            <person name="Hensen N."/>
            <person name="Bonometti L."/>
            <person name="Westerberg I."/>
            <person name="Brannstrom I.O."/>
            <person name="Guillou S."/>
            <person name="Cros-Aarteil S."/>
            <person name="Calhoun S."/>
            <person name="Haridas S."/>
            <person name="Kuo A."/>
            <person name="Mondo S."/>
            <person name="Pangilinan J."/>
            <person name="Riley R."/>
            <person name="LaButti K."/>
            <person name="Andreopoulos B."/>
            <person name="Lipzen A."/>
            <person name="Chen C."/>
            <person name="Yan M."/>
            <person name="Daum C."/>
            <person name="Ng V."/>
            <person name="Clum A."/>
            <person name="Steindorff A."/>
            <person name="Ohm R.A."/>
            <person name="Martin F."/>
            <person name="Silar P."/>
            <person name="Natvig D.O."/>
            <person name="Lalanne C."/>
            <person name="Gautier V."/>
            <person name="Ament-Velasquez S.L."/>
            <person name="Kruys A."/>
            <person name="Hutchinson M.I."/>
            <person name="Powell A.J."/>
            <person name="Barry K."/>
            <person name="Miller A.N."/>
            <person name="Grigoriev I.V."/>
            <person name="Debuchy R."/>
            <person name="Gladieux P."/>
            <person name="Hiltunen Thoren M."/>
            <person name="Johannesson H."/>
        </authorList>
    </citation>
    <scope>NUCLEOTIDE SEQUENCE</scope>
    <source>
        <strain evidence="2">CBS 955.72</strain>
    </source>
</reference>
<evidence type="ECO:0000313" key="3">
    <source>
        <dbReference type="Proteomes" id="UP001275084"/>
    </source>
</evidence>